<dbReference type="InterPro" id="IPR038352">
    <property type="entry name" value="Imelysin_sf"/>
</dbReference>
<dbReference type="EMBL" id="LWBP01000100">
    <property type="protein sequence ID" value="OQP63657.1"/>
    <property type="molecule type" value="Genomic_DNA"/>
</dbReference>
<organism evidence="5 6">
    <name type="scientific">Niastella populi</name>
    <dbReference type="NCBI Taxonomy" id="550983"/>
    <lineage>
        <taxon>Bacteria</taxon>
        <taxon>Pseudomonadati</taxon>
        <taxon>Bacteroidota</taxon>
        <taxon>Chitinophagia</taxon>
        <taxon>Chitinophagales</taxon>
        <taxon>Chitinophagaceae</taxon>
        <taxon>Niastella</taxon>
    </lineage>
</organism>
<dbReference type="Proteomes" id="UP000192276">
    <property type="component" value="Unassembled WGS sequence"/>
</dbReference>
<dbReference type="STRING" id="550983.A4R26_16945"/>
<sequence>MKRSLLLSFLAAVALTAGIFCSKGGDDGGDADNGFDKTGMLTHYADELILPAYRSLQEKVNSFETLANTFLTTRNTANQQALLDAYKQLHLQFTRVEAFNFGPAVVAALDVYLNFNGGLDYNFNTNGELTGFSIDSTTIENNIGSGNYDLTQYVRNTFYAQGFAAINYLFFGPNAIQKFDANSAARVKYAKDVVSRLKLLVDKVNNDWMAYRADFISNTKTNVGSPIGNMINNLAYYLDVLKGPRIGWPFGKQSNGTAFPTKVEAYFAGNSSALAQESVRNLKKIFTGGGSGKGFSDYLVALKKQDLAGQVTAQFDMVISKLEALPDPLSATITNAPSNVEAAYKEIQKLLTLIKTDVASATGVQITFMDNDGD</sequence>
<dbReference type="CDD" id="cd14659">
    <property type="entry name" value="Imelysin-like_IPPA"/>
    <property type="match status" value="1"/>
</dbReference>
<gene>
    <name evidence="5" type="ORF">A4R26_16945</name>
</gene>
<evidence type="ECO:0000256" key="2">
    <source>
        <dbReference type="ARBA" id="ARBA00022729"/>
    </source>
</evidence>
<name>A0A1V9FZA8_9BACT</name>
<evidence type="ECO:0000313" key="5">
    <source>
        <dbReference type="EMBL" id="OQP63657.1"/>
    </source>
</evidence>
<proteinExistence type="predicted"/>
<comment type="subcellular location">
    <subcellularLocation>
        <location evidence="1">Cell envelope</location>
    </subcellularLocation>
</comment>
<keyword evidence="6" id="KW-1185">Reference proteome</keyword>
<accession>A0A1V9FZA8</accession>
<dbReference type="Pfam" id="PF09375">
    <property type="entry name" value="Peptidase_M75"/>
    <property type="match status" value="1"/>
</dbReference>
<reference evidence="6" key="1">
    <citation type="submission" date="2016-04" db="EMBL/GenBank/DDBJ databases">
        <authorList>
            <person name="Chen L."/>
            <person name="Zhuang W."/>
            <person name="Wang G."/>
        </authorList>
    </citation>
    <scope>NUCLEOTIDE SEQUENCE [LARGE SCALE GENOMIC DNA]</scope>
    <source>
        <strain evidence="6">208</strain>
    </source>
</reference>
<feature type="domain" description="Imelysin-like" evidence="4">
    <location>
        <begin position="49"/>
        <end position="351"/>
    </location>
</feature>
<keyword evidence="2 3" id="KW-0732">Signal</keyword>
<evidence type="ECO:0000256" key="1">
    <source>
        <dbReference type="ARBA" id="ARBA00004196"/>
    </source>
</evidence>
<dbReference type="Gene3D" id="1.20.1420.20">
    <property type="entry name" value="M75 peptidase, HXXE motif"/>
    <property type="match status" value="1"/>
</dbReference>
<evidence type="ECO:0000259" key="4">
    <source>
        <dbReference type="Pfam" id="PF09375"/>
    </source>
</evidence>
<evidence type="ECO:0000256" key="3">
    <source>
        <dbReference type="SAM" id="SignalP"/>
    </source>
</evidence>
<dbReference type="AlphaFoldDB" id="A0A1V9FZA8"/>
<protein>
    <recommendedName>
        <fullName evidence="4">Imelysin-like domain-containing protein</fullName>
    </recommendedName>
</protein>
<comment type="caution">
    <text evidence="5">The sequence shown here is derived from an EMBL/GenBank/DDBJ whole genome shotgun (WGS) entry which is preliminary data.</text>
</comment>
<evidence type="ECO:0000313" key="6">
    <source>
        <dbReference type="Proteomes" id="UP000192276"/>
    </source>
</evidence>
<dbReference type="InterPro" id="IPR018976">
    <property type="entry name" value="Imelysin-like"/>
</dbReference>
<feature type="chain" id="PRO_5010725187" description="Imelysin-like domain-containing protein" evidence="3">
    <location>
        <begin position="23"/>
        <end position="374"/>
    </location>
</feature>
<dbReference type="OrthoDB" id="650514at2"/>
<dbReference type="RefSeq" id="WP_081163735.1">
    <property type="nucleotide sequence ID" value="NZ_LWBP01000100.1"/>
</dbReference>
<dbReference type="InterPro" id="IPR034984">
    <property type="entry name" value="Imelysin-like_IPPA"/>
</dbReference>
<feature type="signal peptide" evidence="3">
    <location>
        <begin position="1"/>
        <end position="22"/>
    </location>
</feature>
<dbReference type="GO" id="GO:0030313">
    <property type="term" value="C:cell envelope"/>
    <property type="evidence" value="ECO:0007669"/>
    <property type="project" value="UniProtKB-SubCell"/>
</dbReference>